<feature type="binding site" evidence="4">
    <location>
        <position position="78"/>
    </location>
    <ligand>
        <name>substrate</name>
    </ligand>
</feature>
<dbReference type="PANTHER" id="PTHR38683">
    <property type="entry name" value="CHORISMATE PYRUVATE-LYASE"/>
    <property type="match status" value="1"/>
</dbReference>
<comment type="pathway">
    <text evidence="4">Cofactor biosynthesis; ubiquinone biosynthesis.</text>
</comment>
<comment type="caution">
    <text evidence="4">Lacks conserved residue(s) required for the propagation of feature annotation.</text>
</comment>
<evidence type="ECO:0000313" key="6">
    <source>
        <dbReference type="Proteomes" id="UP000280099"/>
    </source>
</evidence>
<protein>
    <recommendedName>
        <fullName evidence="4">Probable chorismate pyruvate-lyase</fullName>
        <shortName evidence="4">CL</shortName>
        <shortName evidence="4">CPL</shortName>
        <ecNumber evidence="4">4.1.3.40</ecNumber>
    </recommendedName>
</protein>
<dbReference type="Pfam" id="PF04345">
    <property type="entry name" value="Chor_lyase"/>
    <property type="match status" value="1"/>
</dbReference>
<proteinExistence type="inferred from homology"/>
<comment type="similarity">
    <text evidence="4">Belongs to the UbiC family.</text>
</comment>
<name>A0A420XF43_9PAST</name>
<evidence type="ECO:0000313" key="5">
    <source>
        <dbReference type="EMBL" id="RKR71155.1"/>
    </source>
</evidence>
<dbReference type="EMBL" id="RBJC01000008">
    <property type="protein sequence ID" value="RKR71155.1"/>
    <property type="molecule type" value="Genomic_DNA"/>
</dbReference>
<dbReference type="UniPathway" id="UPA00232"/>
<keyword evidence="6" id="KW-1185">Reference proteome</keyword>
<comment type="subcellular location">
    <subcellularLocation>
        <location evidence="4">Cytoplasm</location>
    </subcellularLocation>
</comment>
<evidence type="ECO:0000256" key="1">
    <source>
        <dbReference type="ARBA" id="ARBA00022490"/>
    </source>
</evidence>
<organism evidence="5 6">
    <name type="scientific">Otariodibacter oris</name>
    <dbReference type="NCBI Taxonomy" id="1032623"/>
    <lineage>
        <taxon>Bacteria</taxon>
        <taxon>Pseudomonadati</taxon>
        <taxon>Pseudomonadota</taxon>
        <taxon>Gammaproteobacteria</taxon>
        <taxon>Pasteurellales</taxon>
        <taxon>Pasteurellaceae</taxon>
        <taxon>Otariodibacter</taxon>
    </lineage>
</organism>
<sequence length="173" mass="20190">MNKLNLYRNIFKNSDWKTTQNNVASNIADWLFHTASLTQKLQTVSQNISVEITQEDWQAVSLSNNFAKYSQEQTAWVREIVLKGDSSPWIFAQTVFPRATIENVAQEILQLGEKPIGLWLFPQNPIRQSLEWTFDSKTGLYARRSLLLLKDYPLEIYELFLAEFPFEPNSRKE</sequence>
<feature type="binding site" evidence="4">
    <location>
        <position position="116"/>
    </location>
    <ligand>
        <name>substrate</name>
    </ligand>
</feature>
<reference evidence="5 6" key="1">
    <citation type="submission" date="2018-10" db="EMBL/GenBank/DDBJ databases">
        <title>Genomic Encyclopedia of Type Strains, Phase IV (KMG-IV): sequencing the most valuable type-strain genomes for metagenomic binning, comparative biology and taxonomic classification.</title>
        <authorList>
            <person name="Goeker M."/>
        </authorList>
    </citation>
    <scope>NUCLEOTIDE SEQUENCE [LARGE SCALE GENOMIC DNA]</scope>
    <source>
        <strain evidence="5 6">DSM 23800</strain>
    </source>
</reference>
<comment type="caution">
    <text evidence="5">The sequence shown here is derived from an EMBL/GenBank/DDBJ whole genome shotgun (WGS) entry which is preliminary data.</text>
</comment>
<keyword evidence="4" id="KW-0670">Pyruvate</keyword>
<dbReference type="SUPFAM" id="SSF64288">
    <property type="entry name" value="Chorismate lyase-like"/>
    <property type="match status" value="1"/>
</dbReference>
<dbReference type="OrthoDB" id="9789493at2"/>
<dbReference type="GO" id="GO:0005829">
    <property type="term" value="C:cytosol"/>
    <property type="evidence" value="ECO:0007669"/>
    <property type="project" value="TreeGrafter"/>
</dbReference>
<evidence type="ECO:0000256" key="4">
    <source>
        <dbReference type="HAMAP-Rule" id="MF_01632"/>
    </source>
</evidence>
<evidence type="ECO:0000256" key="2">
    <source>
        <dbReference type="ARBA" id="ARBA00022688"/>
    </source>
</evidence>
<dbReference type="InterPro" id="IPR007440">
    <property type="entry name" value="Chorismate--pyruvate_lyase"/>
</dbReference>
<dbReference type="HAMAP" id="MF_01632">
    <property type="entry name" value="UbiC"/>
    <property type="match status" value="1"/>
</dbReference>
<dbReference type="EC" id="4.1.3.40" evidence="4"/>
<dbReference type="RefSeq" id="WP_121123586.1">
    <property type="nucleotide sequence ID" value="NZ_CP016604.1"/>
</dbReference>
<gene>
    <name evidence="4" type="primary">ubiC</name>
    <name evidence="5" type="ORF">DES31_1483</name>
</gene>
<comment type="function">
    <text evidence="4">Removes the pyruvyl group from chorismate, with concomitant aromatization of the ring, to provide 4-hydroxybenzoate (4HB) for the ubiquinone pathway.</text>
</comment>
<keyword evidence="2 4" id="KW-0831">Ubiquinone biosynthesis</keyword>
<dbReference type="GO" id="GO:0008813">
    <property type="term" value="F:chorismate lyase activity"/>
    <property type="evidence" value="ECO:0007669"/>
    <property type="project" value="UniProtKB-UniRule"/>
</dbReference>
<feature type="binding site" evidence="4">
    <location>
        <position position="158"/>
    </location>
    <ligand>
        <name>substrate</name>
    </ligand>
</feature>
<dbReference type="PANTHER" id="PTHR38683:SF1">
    <property type="entry name" value="CHORISMATE PYRUVATE-LYASE"/>
    <property type="match status" value="1"/>
</dbReference>
<comment type="catalytic activity">
    <reaction evidence="4">
        <text>chorismate = 4-hydroxybenzoate + pyruvate</text>
        <dbReference type="Rhea" id="RHEA:16505"/>
        <dbReference type="ChEBI" id="CHEBI:15361"/>
        <dbReference type="ChEBI" id="CHEBI:17879"/>
        <dbReference type="ChEBI" id="CHEBI:29748"/>
        <dbReference type="EC" id="4.1.3.40"/>
    </reaction>
</comment>
<accession>A0A420XF43</accession>
<dbReference type="Gene3D" id="3.40.1410.10">
    <property type="entry name" value="Chorismate lyase-like"/>
    <property type="match status" value="1"/>
</dbReference>
<dbReference type="Proteomes" id="UP000280099">
    <property type="component" value="Unassembled WGS sequence"/>
</dbReference>
<dbReference type="AlphaFoldDB" id="A0A420XF43"/>
<keyword evidence="1 4" id="KW-0963">Cytoplasm</keyword>
<dbReference type="InterPro" id="IPR028978">
    <property type="entry name" value="Chorismate_lyase_/UTRA_dom_sf"/>
</dbReference>
<evidence type="ECO:0000256" key="3">
    <source>
        <dbReference type="ARBA" id="ARBA00023239"/>
    </source>
</evidence>
<dbReference type="GO" id="GO:0042866">
    <property type="term" value="P:pyruvate biosynthetic process"/>
    <property type="evidence" value="ECO:0007669"/>
    <property type="project" value="UniProtKB-UniRule"/>
</dbReference>
<dbReference type="GO" id="GO:0006744">
    <property type="term" value="P:ubiquinone biosynthetic process"/>
    <property type="evidence" value="ECO:0007669"/>
    <property type="project" value="UniProtKB-UniRule"/>
</dbReference>
<keyword evidence="3 4" id="KW-0456">Lyase</keyword>